<dbReference type="InterPro" id="IPR048395">
    <property type="entry name" value="Glyco_hydro_31_C"/>
</dbReference>
<evidence type="ECO:0000256" key="2">
    <source>
        <dbReference type="RuleBase" id="RU361185"/>
    </source>
</evidence>
<dbReference type="OrthoDB" id="1334205at2759"/>
<dbReference type="PANTHER" id="PTHR46959:SF2">
    <property type="entry name" value="SULFOQUINOVOSIDASE"/>
    <property type="match status" value="1"/>
</dbReference>
<dbReference type="Pfam" id="PF01055">
    <property type="entry name" value="Glyco_hydro_31_2nd"/>
    <property type="match status" value="1"/>
</dbReference>
<feature type="signal peptide" evidence="3">
    <location>
        <begin position="1"/>
        <end position="31"/>
    </location>
</feature>
<proteinExistence type="inferred from homology"/>
<reference evidence="6" key="1">
    <citation type="submission" date="2020-07" db="EMBL/GenBank/DDBJ databases">
        <title>The High-quality genome of the commercially important snow crab, Chionoecetes opilio.</title>
        <authorList>
            <person name="Jeong J.-H."/>
            <person name="Ryu S."/>
        </authorList>
    </citation>
    <scope>NUCLEOTIDE SEQUENCE</scope>
    <source>
        <strain evidence="6">MADBK_172401_WGS</strain>
        <tissue evidence="6">Digestive gland</tissue>
    </source>
</reference>
<feature type="chain" id="PRO_5035278713" evidence="3">
    <location>
        <begin position="32"/>
        <end position="720"/>
    </location>
</feature>
<dbReference type="EMBL" id="JACEEZ010004854">
    <property type="protein sequence ID" value="KAG0726067.1"/>
    <property type="molecule type" value="Genomic_DNA"/>
</dbReference>
<dbReference type="PANTHER" id="PTHR46959">
    <property type="entry name" value="SULFOQUINOVOSIDASE"/>
    <property type="match status" value="1"/>
</dbReference>
<dbReference type="GO" id="GO:0090599">
    <property type="term" value="F:alpha-glucosidase activity"/>
    <property type="evidence" value="ECO:0007669"/>
    <property type="project" value="UniProtKB-ARBA"/>
</dbReference>
<protein>
    <submittedName>
        <fullName evidence="6">Sulfoquinovosidase</fullName>
    </submittedName>
</protein>
<dbReference type="CDD" id="cd14752">
    <property type="entry name" value="GH31_N"/>
    <property type="match status" value="1"/>
</dbReference>
<keyword evidence="2" id="KW-0326">Glycosidase</keyword>
<dbReference type="Proteomes" id="UP000770661">
    <property type="component" value="Unassembled WGS sequence"/>
</dbReference>
<dbReference type="SUPFAM" id="SSF51445">
    <property type="entry name" value="(Trans)glycosidases"/>
    <property type="match status" value="1"/>
</dbReference>
<dbReference type="SUPFAM" id="SSF74650">
    <property type="entry name" value="Galactose mutarotase-like"/>
    <property type="match status" value="1"/>
</dbReference>
<feature type="domain" description="Glycosyl hydrolase family 31 C-terminal" evidence="5">
    <location>
        <begin position="610"/>
        <end position="697"/>
    </location>
</feature>
<dbReference type="Gene3D" id="2.60.40.1180">
    <property type="entry name" value="Golgi alpha-mannosidase II"/>
    <property type="match status" value="1"/>
</dbReference>
<name>A0A8J4YF33_CHIOP</name>
<dbReference type="NCBIfam" id="NF007746">
    <property type="entry name" value="PRK10426.1"/>
    <property type="match status" value="1"/>
</dbReference>
<keyword evidence="3" id="KW-0732">Signal</keyword>
<evidence type="ECO:0000256" key="3">
    <source>
        <dbReference type="SAM" id="SignalP"/>
    </source>
</evidence>
<gene>
    <name evidence="6" type="primary">yihQ</name>
    <name evidence="6" type="ORF">GWK47_037327</name>
</gene>
<evidence type="ECO:0000313" key="6">
    <source>
        <dbReference type="EMBL" id="KAG0726067.1"/>
    </source>
</evidence>
<comment type="similarity">
    <text evidence="1 2">Belongs to the glycosyl hydrolase 31 family.</text>
</comment>
<feature type="domain" description="Glycoside hydrolase family 31 TIM barrel" evidence="4">
    <location>
        <begin position="289"/>
        <end position="599"/>
    </location>
</feature>
<keyword evidence="7" id="KW-1185">Reference proteome</keyword>
<organism evidence="6 7">
    <name type="scientific">Chionoecetes opilio</name>
    <name type="common">Atlantic snow crab</name>
    <name type="synonym">Cancer opilio</name>
    <dbReference type="NCBI Taxonomy" id="41210"/>
    <lineage>
        <taxon>Eukaryota</taxon>
        <taxon>Metazoa</taxon>
        <taxon>Ecdysozoa</taxon>
        <taxon>Arthropoda</taxon>
        <taxon>Crustacea</taxon>
        <taxon>Multicrustacea</taxon>
        <taxon>Malacostraca</taxon>
        <taxon>Eumalacostraca</taxon>
        <taxon>Eucarida</taxon>
        <taxon>Decapoda</taxon>
        <taxon>Pleocyemata</taxon>
        <taxon>Brachyura</taxon>
        <taxon>Eubrachyura</taxon>
        <taxon>Majoidea</taxon>
        <taxon>Majidae</taxon>
        <taxon>Chionoecetes</taxon>
    </lineage>
</organism>
<dbReference type="SUPFAM" id="SSF51011">
    <property type="entry name" value="Glycosyl hydrolase domain"/>
    <property type="match status" value="1"/>
</dbReference>
<evidence type="ECO:0000256" key="1">
    <source>
        <dbReference type="ARBA" id="ARBA00007806"/>
    </source>
</evidence>
<dbReference type="InterPro" id="IPR052990">
    <property type="entry name" value="Sulfoquinovosidase_GH31"/>
</dbReference>
<dbReference type="Gene3D" id="2.60.40.1760">
    <property type="entry name" value="glycosyl hydrolase (family 31)"/>
    <property type="match status" value="1"/>
</dbReference>
<evidence type="ECO:0000313" key="7">
    <source>
        <dbReference type="Proteomes" id="UP000770661"/>
    </source>
</evidence>
<dbReference type="Gene3D" id="3.20.20.80">
    <property type="entry name" value="Glycosidases"/>
    <property type="match status" value="1"/>
</dbReference>
<dbReference type="InterPro" id="IPR000322">
    <property type="entry name" value="Glyco_hydro_31_TIM"/>
</dbReference>
<dbReference type="InterPro" id="IPR017853">
    <property type="entry name" value="GH"/>
</dbReference>
<dbReference type="AlphaFoldDB" id="A0A8J4YF33"/>
<accession>A0A8J4YF33</accession>
<dbReference type="InterPro" id="IPR013780">
    <property type="entry name" value="Glyco_hydro_b"/>
</dbReference>
<dbReference type="Pfam" id="PF21365">
    <property type="entry name" value="Glyco_hydro_31_3rd"/>
    <property type="match status" value="1"/>
</dbReference>
<evidence type="ECO:0000259" key="4">
    <source>
        <dbReference type="Pfam" id="PF01055"/>
    </source>
</evidence>
<evidence type="ECO:0000259" key="5">
    <source>
        <dbReference type="Pfam" id="PF21365"/>
    </source>
</evidence>
<dbReference type="GO" id="GO:0030246">
    <property type="term" value="F:carbohydrate binding"/>
    <property type="evidence" value="ECO:0007669"/>
    <property type="project" value="InterPro"/>
</dbReference>
<dbReference type="GO" id="GO:0005975">
    <property type="term" value="P:carbohydrate metabolic process"/>
    <property type="evidence" value="ECO:0007669"/>
    <property type="project" value="InterPro"/>
</dbReference>
<dbReference type="InterPro" id="IPR011013">
    <property type="entry name" value="Gal_mutarotase_sf_dom"/>
</dbReference>
<sequence>MSDTFTTTRATMRQLVAVVVVLALAARQAAGQVFFEPTDGGGFTIAFQDQVVFRHSADDPILSIGSGSSDFSEKHGNFKINDDVLKKLPLSEYKYVAEGDDSVHITFTTDEDPELTVGLHVVQISPNTVDISTDTNSNAYNRLWVRLWAEEEEQVWGVGEQYSYLNLRGRHYPVWTSEQGIGRDGSIIANLSDVDGGAGGEYYTTYYPQASYLSSRRYSLLINDPRYLVLNFTEASRHEVFLHHHMFHATLLREATLMATVQAVTTTLGKPPQLPEWIMRGTILGVQHGTDEMMFRYEEARDAGVDVSGMWIQDWSGSIETLLGHRVYWNWRWNQTYYPDLDVVIAGLAQEGVRVLAYANPNLVEGSEMFEEAAALGYLMTDAEGNAFRHDFGGFLAGTVDLLSEDAFNWYKDEIEKNMIALGLGGWMADFGEYTRLDMFSADSTHDAESRHNLLPVAWARCNKAALDNTGMTGEVVPFHRSGGLGASRHQVLTWAGDQNVNWAYGDGLPSTIIAALSLAVSGMGVTHFDIGGYTTQAPVLARSKELLLRSTEYAVFTPVMRTHEGNKPQHNHQYYSEKDTLLQFARLTQMHSRLLPYTRSLLQALKATGTPVQRPLFLHFEEDVGSYEVAYQYLFGPDLLVAPVLSKAVEEWEVYLPGGGAEWVHLWGDGAAMTGPMVVVVAAPLGYPPVFYRKGSPYESLFQEIADEFGGDERLKGRR</sequence>
<keyword evidence="2" id="KW-0378">Hydrolase</keyword>
<comment type="caution">
    <text evidence="6">The sequence shown here is derived from an EMBL/GenBank/DDBJ whole genome shotgun (WGS) entry which is preliminary data.</text>
</comment>